<accession>A0A2S9QLP7</accession>
<dbReference type="EMBL" id="MWZD01000018">
    <property type="protein sequence ID" value="PRI10501.1"/>
    <property type="molecule type" value="Genomic_DNA"/>
</dbReference>
<dbReference type="SUPFAM" id="SSF53335">
    <property type="entry name" value="S-adenosyl-L-methionine-dependent methyltransferases"/>
    <property type="match status" value="1"/>
</dbReference>
<dbReference type="Proteomes" id="UP000238650">
    <property type="component" value="Unassembled WGS sequence"/>
</dbReference>
<dbReference type="GO" id="GO:0003677">
    <property type="term" value="F:DNA binding"/>
    <property type="evidence" value="ECO:0007669"/>
    <property type="project" value="InterPro"/>
</dbReference>
<dbReference type="InterPro" id="IPR002941">
    <property type="entry name" value="DNA_methylase_N4/N6"/>
</dbReference>
<feature type="domain" description="DNA methylase N-4/N-6" evidence="4">
    <location>
        <begin position="77"/>
        <end position="367"/>
    </location>
</feature>
<dbReference type="GO" id="GO:0008170">
    <property type="term" value="F:N-methyltransferase activity"/>
    <property type="evidence" value="ECO:0007669"/>
    <property type="project" value="InterPro"/>
</dbReference>
<dbReference type="RefSeq" id="WP_105805851.1">
    <property type="nucleotide sequence ID" value="NZ_MWZD01000018.1"/>
</dbReference>
<keyword evidence="1 5" id="KW-0489">Methyltransferase</keyword>
<sequence length="438" mass="49044">MTDVQLVWPNKELSLRASGLTGYEWVDPHDRRLEHALKFEQLTDGVLGSTSNIVAVGDGLDVIESLRENTSVLAGGIRLVYIDPPFNTQVNFRQYNDSMVRSKWLSMMRDRLEALKPLLAEDASVWVHLDDAEVHRARAIMDEVFGEQAFVASVIWQKKLTRDSRAAFSSNHDTILVYAPSGPKRWKTSRNLLAKDEANLRNRDDDPRGPWADAPFTAPGYRKAQQYDIVTPTGIVHRPPRGRSWYATEPTYRELLAEDRIWFPKGGDGSPRIKLFAHQLRGLVPFTVWGSADTGTNDEAKRHLLALFPDQEVFDTPKPETLLERIIHIATNPGELVVDIFGGSGTTASTAHKMRRRWILAERNTQTVLDFIVPRLDRVIDGTDGGGITSTMSWVGGGSYEIVHVSPRFGSLTTPHRAAAVKKRLSSMSRTPSSRNVA</sequence>
<dbReference type="InterPro" id="IPR029063">
    <property type="entry name" value="SAM-dependent_MTases_sf"/>
</dbReference>
<gene>
    <name evidence="5" type="ORF">B4915_10865</name>
</gene>
<proteinExistence type="predicted"/>
<keyword evidence="3" id="KW-0949">S-adenosyl-L-methionine</keyword>
<dbReference type="PRINTS" id="PR00506">
    <property type="entry name" value="D21N6MTFRASE"/>
</dbReference>
<dbReference type="GO" id="GO:0032259">
    <property type="term" value="P:methylation"/>
    <property type="evidence" value="ECO:0007669"/>
    <property type="project" value="UniProtKB-KW"/>
</dbReference>
<dbReference type="AlphaFoldDB" id="A0A2S9QLP7"/>
<evidence type="ECO:0000313" key="6">
    <source>
        <dbReference type="Proteomes" id="UP000238650"/>
    </source>
</evidence>
<keyword evidence="6" id="KW-1185">Reference proteome</keyword>
<reference evidence="5 6" key="1">
    <citation type="journal article" date="2017" name="New Microbes New Infect">
        <title>Genome sequence of 'Leucobacter massiliensis' sp. nov. isolated from human pharynx after travel to the 2014 Hajj.</title>
        <authorList>
            <person name="Leangapichart T."/>
            <person name="Gautret P."/>
            <person name="Nguyen T.T."/>
            <person name="Armstrong N."/>
            <person name="Rolain J.M."/>
        </authorList>
    </citation>
    <scope>NUCLEOTIDE SEQUENCE [LARGE SCALE GENOMIC DNA]</scope>
    <source>
        <strain evidence="5 6">122RC15</strain>
    </source>
</reference>
<comment type="caution">
    <text evidence="5">The sequence shown here is derived from an EMBL/GenBank/DDBJ whole genome shotgun (WGS) entry which is preliminary data.</text>
</comment>
<dbReference type="Pfam" id="PF01555">
    <property type="entry name" value="N6_N4_Mtase"/>
    <property type="match status" value="1"/>
</dbReference>
<dbReference type="Gene3D" id="3.40.50.150">
    <property type="entry name" value="Vaccinia Virus protein VP39"/>
    <property type="match status" value="1"/>
</dbReference>
<name>A0A2S9QLP7_9MICO</name>
<evidence type="ECO:0000313" key="5">
    <source>
        <dbReference type="EMBL" id="PRI10501.1"/>
    </source>
</evidence>
<evidence type="ECO:0000259" key="4">
    <source>
        <dbReference type="Pfam" id="PF01555"/>
    </source>
</evidence>
<evidence type="ECO:0000256" key="3">
    <source>
        <dbReference type="ARBA" id="ARBA00022691"/>
    </source>
</evidence>
<evidence type="ECO:0000256" key="2">
    <source>
        <dbReference type="ARBA" id="ARBA00022679"/>
    </source>
</evidence>
<keyword evidence="2 5" id="KW-0808">Transferase</keyword>
<dbReference type="InterPro" id="IPR002295">
    <property type="entry name" value="N4/N6-MTase_EcoPI_Mod-like"/>
</dbReference>
<organism evidence="5 6">
    <name type="scientific">Leucobacter massiliensis</name>
    <dbReference type="NCBI Taxonomy" id="1686285"/>
    <lineage>
        <taxon>Bacteria</taxon>
        <taxon>Bacillati</taxon>
        <taxon>Actinomycetota</taxon>
        <taxon>Actinomycetes</taxon>
        <taxon>Micrococcales</taxon>
        <taxon>Microbacteriaceae</taxon>
        <taxon>Leucobacter</taxon>
    </lineage>
</organism>
<protein>
    <submittedName>
        <fullName evidence="5">Site-specific DNA-methyltransferase</fullName>
    </submittedName>
</protein>
<dbReference type="OrthoDB" id="9773060at2"/>
<evidence type="ECO:0000256" key="1">
    <source>
        <dbReference type="ARBA" id="ARBA00022603"/>
    </source>
</evidence>